<dbReference type="AlphaFoldDB" id="A0A2J6RN04"/>
<accession>A0A2J6RN04</accession>
<dbReference type="FunFam" id="3.30.1120.30:FF:000004">
    <property type="entry name" value="Serine/threonine-protein kinase"/>
    <property type="match status" value="1"/>
</dbReference>
<dbReference type="GO" id="GO:0005524">
    <property type="term" value="F:ATP binding"/>
    <property type="evidence" value="ECO:0007669"/>
    <property type="project" value="UniProtKB-UniRule"/>
</dbReference>
<dbReference type="SUPFAM" id="SSF82615">
    <property type="entry name" value="Polo-box domain"/>
    <property type="match status" value="2"/>
</dbReference>
<dbReference type="InterPro" id="IPR008271">
    <property type="entry name" value="Ser/Thr_kinase_AS"/>
</dbReference>
<dbReference type="GO" id="GO:0005737">
    <property type="term" value="C:cytoplasm"/>
    <property type="evidence" value="ECO:0007669"/>
    <property type="project" value="TreeGrafter"/>
</dbReference>
<organism evidence="11 12">
    <name type="scientific">Hyaloscypha variabilis (strain UAMH 11265 / GT02V1 / F)</name>
    <name type="common">Meliniomyces variabilis</name>
    <dbReference type="NCBI Taxonomy" id="1149755"/>
    <lineage>
        <taxon>Eukaryota</taxon>
        <taxon>Fungi</taxon>
        <taxon>Dikarya</taxon>
        <taxon>Ascomycota</taxon>
        <taxon>Pezizomycotina</taxon>
        <taxon>Leotiomycetes</taxon>
        <taxon>Helotiales</taxon>
        <taxon>Hyaloscyphaceae</taxon>
        <taxon>Hyaloscypha</taxon>
        <taxon>Hyaloscypha variabilis</taxon>
    </lineage>
</organism>
<keyword evidence="4" id="KW-0808">Transferase</keyword>
<dbReference type="InterPro" id="IPR017441">
    <property type="entry name" value="Protein_kinase_ATP_BS"/>
</dbReference>
<dbReference type="Gene3D" id="3.30.1120.30">
    <property type="entry name" value="POLO box domain"/>
    <property type="match status" value="1"/>
</dbReference>
<dbReference type="InterPro" id="IPR011009">
    <property type="entry name" value="Kinase-like_dom_sf"/>
</dbReference>
<dbReference type="Pfam" id="PF00069">
    <property type="entry name" value="Pkinase"/>
    <property type="match status" value="1"/>
</dbReference>
<evidence type="ECO:0000259" key="10">
    <source>
        <dbReference type="PROSITE" id="PS50011"/>
    </source>
</evidence>
<evidence type="ECO:0000256" key="9">
    <source>
        <dbReference type="SAM" id="MobiDB-lite"/>
    </source>
</evidence>
<name>A0A2J6RN04_HYAVF</name>
<feature type="region of interest" description="Disordered" evidence="9">
    <location>
        <begin position="196"/>
        <end position="246"/>
    </location>
</feature>
<keyword evidence="12" id="KW-1185">Reference proteome</keyword>
<feature type="region of interest" description="Disordered" evidence="9">
    <location>
        <begin position="614"/>
        <end position="706"/>
    </location>
</feature>
<evidence type="ECO:0000256" key="1">
    <source>
        <dbReference type="ARBA" id="ARBA00018572"/>
    </source>
</evidence>
<dbReference type="Pfam" id="PF00659">
    <property type="entry name" value="POLO_box"/>
    <property type="match status" value="1"/>
</dbReference>
<dbReference type="Gene3D" id="1.10.510.10">
    <property type="entry name" value="Transferase(Phosphotransferase) domain 1"/>
    <property type="match status" value="1"/>
</dbReference>
<dbReference type="SMART" id="SM00220">
    <property type="entry name" value="S_TKc"/>
    <property type="match status" value="1"/>
</dbReference>
<dbReference type="GO" id="GO:0005634">
    <property type="term" value="C:nucleus"/>
    <property type="evidence" value="ECO:0007669"/>
    <property type="project" value="TreeGrafter"/>
</dbReference>
<dbReference type="PROSITE" id="PS00107">
    <property type="entry name" value="PROTEIN_KINASE_ATP"/>
    <property type="match status" value="1"/>
</dbReference>
<dbReference type="InterPro" id="IPR000959">
    <property type="entry name" value="POLO_box_dom"/>
</dbReference>
<evidence type="ECO:0000313" key="11">
    <source>
        <dbReference type="EMBL" id="PMD39888.1"/>
    </source>
</evidence>
<proteinExistence type="predicted"/>
<dbReference type="InterPro" id="IPR033701">
    <property type="entry name" value="POLO_box_1"/>
</dbReference>
<dbReference type="FunFam" id="3.30.200.20:FF:000042">
    <property type="entry name" value="Aurora kinase A"/>
    <property type="match status" value="1"/>
</dbReference>
<evidence type="ECO:0000256" key="7">
    <source>
        <dbReference type="ARBA" id="ARBA00022840"/>
    </source>
</evidence>
<dbReference type="SUPFAM" id="SSF56112">
    <property type="entry name" value="Protein kinase-like (PK-like)"/>
    <property type="match status" value="1"/>
</dbReference>
<feature type="domain" description="Protein kinase" evidence="10">
    <location>
        <begin position="246"/>
        <end position="508"/>
    </location>
</feature>
<evidence type="ECO:0000256" key="6">
    <source>
        <dbReference type="ARBA" id="ARBA00022777"/>
    </source>
</evidence>
<dbReference type="InterPro" id="IPR000719">
    <property type="entry name" value="Prot_kinase_dom"/>
</dbReference>
<keyword evidence="7 8" id="KW-0067">ATP-binding</keyword>
<evidence type="ECO:0000313" key="12">
    <source>
        <dbReference type="Proteomes" id="UP000235786"/>
    </source>
</evidence>
<dbReference type="GO" id="GO:0007052">
    <property type="term" value="P:mitotic spindle organization"/>
    <property type="evidence" value="ECO:0007669"/>
    <property type="project" value="TreeGrafter"/>
</dbReference>
<dbReference type="PANTHER" id="PTHR24345:SF0">
    <property type="entry name" value="CELL CYCLE SERINE_THREONINE-PROTEIN KINASE CDC5_MSD2"/>
    <property type="match status" value="1"/>
</dbReference>
<feature type="compositionally biased region" description="Polar residues" evidence="9">
    <location>
        <begin position="639"/>
        <end position="677"/>
    </location>
</feature>
<dbReference type="PANTHER" id="PTHR24345">
    <property type="entry name" value="SERINE/THREONINE-PROTEIN KINASE PLK"/>
    <property type="match status" value="1"/>
</dbReference>
<reference evidence="11 12" key="1">
    <citation type="submission" date="2016-04" db="EMBL/GenBank/DDBJ databases">
        <title>A degradative enzymes factory behind the ericoid mycorrhizal symbiosis.</title>
        <authorList>
            <consortium name="DOE Joint Genome Institute"/>
            <person name="Martino E."/>
            <person name="Morin E."/>
            <person name="Grelet G."/>
            <person name="Kuo A."/>
            <person name="Kohler A."/>
            <person name="Daghino S."/>
            <person name="Barry K."/>
            <person name="Choi C."/>
            <person name="Cichocki N."/>
            <person name="Clum A."/>
            <person name="Copeland A."/>
            <person name="Hainaut M."/>
            <person name="Haridas S."/>
            <person name="Labutti K."/>
            <person name="Lindquist E."/>
            <person name="Lipzen A."/>
            <person name="Khouja H.-R."/>
            <person name="Murat C."/>
            <person name="Ohm R."/>
            <person name="Olson A."/>
            <person name="Spatafora J."/>
            <person name="Veneault-Fourrey C."/>
            <person name="Henrissat B."/>
            <person name="Grigoriev I."/>
            <person name="Martin F."/>
            <person name="Perotto S."/>
        </authorList>
    </citation>
    <scope>NUCLEOTIDE SEQUENCE [LARGE SCALE GENOMIC DNA]</scope>
    <source>
        <strain evidence="11 12">F</strain>
    </source>
</reference>
<dbReference type="GO" id="GO:0005816">
    <property type="term" value="C:spindle pole body"/>
    <property type="evidence" value="ECO:0007669"/>
    <property type="project" value="TreeGrafter"/>
</dbReference>
<evidence type="ECO:0000256" key="4">
    <source>
        <dbReference type="ARBA" id="ARBA00022679"/>
    </source>
</evidence>
<feature type="binding site" evidence="8">
    <location>
        <position position="275"/>
    </location>
    <ligand>
        <name>ATP</name>
        <dbReference type="ChEBI" id="CHEBI:30616"/>
    </ligand>
</feature>
<protein>
    <recommendedName>
        <fullName evidence="1">Serine/threonine-protein kinase ATG1</fullName>
    </recommendedName>
    <alternativeName>
        <fullName evidence="2">Serine/threonine-protein kinase atg1</fullName>
    </alternativeName>
</protein>
<dbReference type="Proteomes" id="UP000235786">
    <property type="component" value="Unassembled WGS sequence"/>
</dbReference>
<keyword evidence="6 11" id="KW-0418">Kinase</keyword>
<dbReference type="Gene3D" id="3.30.200.20">
    <property type="entry name" value="Phosphorylase Kinase, domain 1"/>
    <property type="match status" value="1"/>
</dbReference>
<evidence type="ECO:0000256" key="3">
    <source>
        <dbReference type="ARBA" id="ARBA00022527"/>
    </source>
</evidence>
<evidence type="ECO:0000256" key="5">
    <source>
        <dbReference type="ARBA" id="ARBA00022741"/>
    </source>
</evidence>
<evidence type="ECO:0000256" key="2">
    <source>
        <dbReference type="ARBA" id="ARBA00019599"/>
    </source>
</evidence>
<dbReference type="InterPro" id="IPR036947">
    <property type="entry name" value="POLO_box_dom_sf"/>
</dbReference>
<dbReference type="GO" id="GO:0000922">
    <property type="term" value="C:spindle pole"/>
    <property type="evidence" value="ECO:0007669"/>
    <property type="project" value="TreeGrafter"/>
</dbReference>
<dbReference type="CDD" id="cd14099">
    <property type="entry name" value="STKc_PLK"/>
    <property type="match status" value="1"/>
</dbReference>
<keyword evidence="5 8" id="KW-0547">Nucleotide-binding</keyword>
<dbReference type="FunFam" id="1.10.510.10:FF:000652">
    <property type="entry name" value="Serine/threonine-protein kinase"/>
    <property type="match status" value="1"/>
</dbReference>
<dbReference type="GO" id="GO:0004674">
    <property type="term" value="F:protein serine/threonine kinase activity"/>
    <property type="evidence" value="ECO:0007669"/>
    <property type="project" value="UniProtKB-KW"/>
</dbReference>
<dbReference type="STRING" id="1149755.A0A2J6RN04"/>
<evidence type="ECO:0000256" key="8">
    <source>
        <dbReference type="PROSITE-ProRule" id="PRU10141"/>
    </source>
</evidence>
<dbReference type="EMBL" id="KZ613946">
    <property type="protein sequence ID" value="PMD39888.1"/>
    <property type="molecule type" value="Genomic_DNA"/>
</dbReference>
<dbReference type="PROSITE" id="PS00108">
    <property type="entry name" value="PROTEIN_KINASE_ST"/>
    <property type="match status" value="1"/>
</dbReference>
<keyword evidence="3" id="KW-0723">Serine/threonine-protein kinase</keyword>
<dbReference type="GO" id="GO:0000776">
    <property type="term" value="C:kinetochore"/>
    <property type="evidence" value="ECO:0007669"/>
    <property type="project" value="TreeGrafter"/>
</dbReference>
<gene>
    <name evidence="11" type="ORF">L207DRAFT_583732</name>
</gene>
<dbReference type="CDD" id="cd13118">
    <property type="entry name" value="POLO_box_1"/>
    <property type="match status" value="1"/>
</dbReference>
<feature type="compositionally biased region" description="Low complexity" evidence="9">
    <location>
        <begin position="200"/>
        <end position="216"/>
    </location>
</feature>
<dbReference type="PROSITE" id="PS50011">
    <property type="entry name" value="PROTEIN_KINASE_DOM"/>
    <property type="match status" value="1"/>
</dbReference>
<sequence>MDDLMLDTPINWITRGHYASQSVIEELKRRYTVADLDKFFAPSFGRVVPYDICQPRIWCEEILYVRTLLNEYGTLSRDVLDVLGRILCQALDIPRNCTRKFSHSDDGEHTLAFFTNYRALQIFCCHNLSEKQAVGRLISISERFRLEHADHKVDGNNYDQYTQKLFYLTSGCIAWECIFPEGIDMEALSPRDANANLRGKQAAKQAATKSKAAPAKLSQKEKDHPPPPPEIVQEPPSSDRPNGTTYKTGHLLGKGGFAICYEGEQAGTKQRYALKIVKSHMPQKKMEQKFQTELQIHSKMRHANIVEFHRAFSFDKCTYIVLELCPNGSLMDMVKKRKYVTEPEVRFWTVQIAGAIKYMHARGIIHRDLKMGNIFLDKNMNVKVGDFGLAALLMTGKDWKDCRRTTLCGTPNYIAPEILSKDKGGHDHAVDIWSLGIIIFAMLTGKPPFQSATAEEIYRRAREREYDWPKLDTSENYISQETKDLVSELLQPPEQRPDPDAIVQHPFFTCGWLPQSEEMTPSLREKHPDPTQFLSLGARGGKANLILRNLKKLCSKCEVGPWHTSLSGYISTYREVADEEKAGLTPKVPLPEDVVYRPFHEWLEEQAAPKLLAGQNFSSGPMEGVQLSNRSSRAEKLPQSLQTRPATQSYAAQQRSRPQASGTNPSSRTTKSRQPSSEIGARSGLDVANRAPKSRKMESQTSEGAADVENRLAVDLVNQLHSAEIERKALEAEAPTISLEISESLFNPKEKLESLPTTKPDHVLEGLRRLQVELERALNSRTTALEQKSTPPVPTIVVKWVDYTNKFGLGYILSNGSVGCIFKATAADSEDPSKGLIPPCCVVVRDAERHLQNRGNEAYVDRYQIVPISGPNIEFYENRGEKGVFRGKVNPQNYKVQLGSDGEALRLARGRDDWDNRKREKIMLWKKFANYMTAYGRDQDYPFDDALTRTQTQAEFAAAGNVVTFYQRWGDVGCWFFADGHFQFNFPDHTKIILSADGTWCDFYHLPLEAARDFAEKGTLASSALDDRQRLSYPLQTLLNFMSKPSRSTKSGSRKRAEIDPMLQGVPTANDFRKKIEFIRLVVKEWVTNGGLGMSDMTPEGHLRWNGSRELVNVKVPYKHVWATVGCKKGDERKVVWFNPRKPNEIVPDVQ</sequence>
<dbReference type="OrthoDB" id="408964at2759"/>